<evidence type="ECO:0000256" key="1">
    <source>
        <dbReference type="SAM" id="MobiDB-lite"/>
    </source>
</evidence>
<dbReference type="AlphaFoldDB" id="A0A9N7Y2N5"/>
<name>A0A9N7Y2N5_PLEPL</name>
<protein>
    <submittedName>
        <fullName evidence="2">Uncharacterized protein</fullName>
    </submittedName>
</protein>
<comment type="caution">
    <text evidence="2">The sequence shown here is derived from an EMBL/GenBank/DDBJ whole genome shotgun (WGS) entry which is preliminary data.</text>
</comment>
<dbReference type="EMBL" id="CADEAL010000173">
    <property type="protein sequence ID" value="CAB1415755.1"/>
    <property type="molecule type" value="Genomic_DNA"/>
</dbReference>
<accession>A0A9N7Y2N5</accession>
<evidence type="ECO:0000313" key="2">
    <source>
        <dbReference type="EMBL" id="CAB1415755.1"/>
    </source>
</evidence>
<sequence>MHHSISTVSSVTGSEAQAWIAGTICPEAAAVRRADGSRDHSAAARLGATHSPVRTAVTLRTNTLRSSPAAVPGGLLPLPRHTHTHTTRRCVDGTSRRETPGLF</sequence>
<feature type="region of interest" description="Disordered" evidence="1">
    <location>
        <begin position="66"/>
        <end position="103"/>
    </location>
</feature>
<feature type="compositionally biased region" description="Basic and acidic residues" evidence="1">
    <location>
        <begin position="89"/>
        <end position="103"/>
    </location>
</feature>
<organism evidence="2 3">
    <name type="scientific">Pleuronectes platessa</name>
    <name type="common">European plaice</name>
    <dbReference type="NCBI Taxonomy" id="8262"/>
    <lineage>
        <taxon>Eukaryota</taxon>
        <taxon>Metazoa</taxon>
        <taxon>Chordata</taxon>
        <taxon>Craniata</taxon>
        <taxon>Vertebrata</taxon>
        <taxon>Euteleostomi</taxon>
        <taxon>Actinopterygii</taxon>
        <taxon>Neopterygii</taxon>
        <taxon>Teleostei</taxon>
        <taxon>Neoteleostei</taxon>
        <taxon>Acanthomorphata</taxon>
        <taxon>Carangaria</taxon>
        <taxon>Pleuronectiformes</taxon>
        <taxon>Pleuronectoidei</taxon>
        <taxon>Pleuronectidae</taxon>
        <taxon>Pleuronectes</taxon>
    </lineage>
</organism>
<evidence type="ECO:0000313" key="3">
    <source>
        <dbReference type="Proteomes" id="UP001153269"/>
    </source>
</evidence>
<proteinExistence type="predicted"/>
<gene>
    <name evidence="2" type="ORF">PLEPLA_LOCUS3473</name>
</gene>
<reference evidence="2" key="1">
    <citation type="submission" date="2020-03" db="EMBL/GenBank/DDBJ databases">
        <authorList>
            <person name="Weist P."/>
        </authorList>
    </citation>
    <scope>NUCLEOTIDE SEQUENCE</scope>
</reference>
<keyword evidence="3" id="KW-1185">Reference proteome</keyword>
<dbReference type="Proteomes" id="UP001153269">
    <property type="component" value="Unassembled WGS sequence"/>
</dbReference>